<comment type="caution">
    <text evidence="1">The sequence shown here is derived from an EMBL/GenBank/DDBJ whole genome shotgun (WGS) entry which is preliminary data.</text>
</comment>
<gene>
    <name evidence="1" type="ORF">H7B90_21055</name>
</gene>
<protein>
    <recommendedName>
        <fullName evidence="3">Lipoprotein</fullName>
    </recommendedName>
</protein>
<accession>A0A841U322</accession>
<proteinExistence type="predicted"/>
<evidence type="ECO:0000313" key="2">
    <source>
        <dbReference type="Proteomes" id="UP000553776"/>
    </source>
</evidence>
<dbReference type="AlphaFoldDB" id="A0A841U322"/>
<dbReference type="PROSITE" id="PS51257">
    <property type="entry name" value="PROKAR_LIPOPROTEIN"/>
    <property type="match status" value="1"/>
</dbReference>
<reference evidence="1 2" key="1">
    <citation type="submission" date="2020-08" db="EMBL/GenBank/DDBJ databases">
        <title>Cohnella phylogeny.</title>
        <authorList>
            <person name="Dunlap C."/>
        </authorList>
    </citation>
    <scope>NUCLEOTIDE SEQUENCE [LARGE SCALE GENOMIC DNA]</scope>
    <source>
        <strain evidence="1 2">DSM 25239</strain>
    </source>
</reference>
<evidence type="ECO:0008006" key="3">
    <source>
        <dbReference type="Google" id="ProtNLM"/>
    </source>
</evidence>
<dbReference type="Proteomes" id="UP000553776">
    <property type="component" value="Unassembled WGS sequence"/>
</dbReference>
<organism evidence="1 2">
    <name type="scientific">Cohnella xylanilytica</name>
    <dbReference type="NCBI Taxonomy" id="557555"/>
    <lineage>
        <taxon>Bacteria</taxon>
        <taxon>Bacillati</taxon>
        <taxon>Bacillota</taxon>
        <taxon>Bacilli</taxon>
        <taxon>Bacillales</taxon>
        <taxon>Paenibacillaceae</taxon>
        <taxon>Cohnella</taxon>
    </lineage>
</organism>
<dbReference type="RefSeq" id="WP_185137875.1">
    <property type="nucleotide sequence ID" value="NZ_BORM01000045.1"/>
</dbReference>
<evidence type="ECO:0000313" key="1">
    <source>
        <dbReference type="EMBL" id="MBB6693892.1"/>
    </source>
</evidence>
<dbReference type="EMBL" id="JACJVR010000080">
    <property type="protein sequence ID" value="MBB6693892.1"/>
    <property type="molecule type" value="Genomic_DNA"/>
</dbReference>
<sequence>MEGKKLLGLLTIVIILIGGGCDKYSSGKDTVKSFGDGSLQLENYVLIKNGVKQTLIELYDLKVDKSIEKNVTKFKEENGKLYLLGDSGYTIVDIKTHEVKQNSKKSFFNNEEQKQFDGL</sequence>
<keyword evidence="2" id="KW-1185">Reference proteome</keyword>
<name>A0A841U322_9BACL</name>